<keyword evidence="6" id="KW-0539">Nucleus</keyword>
<protein>
    <recommendedName>
        <fullName evidence="9">Exonuclease domain-containing protein</fullName>
    </recommendedName>
</protein>
<evidence type="ECO:0000256" key="5">
    <source>
        <dbReference type="ARBA" id="ARBA00022839"/>
    </source>
</evidence>
<proteinExistence type="inferred from homology"/>
<evidence type="ECO:0000259" key="9">
    <source>
        <dbReference type="SMART" id="SM00479"/>
    </source>
</evidence>
<dbReference type="GO" id="GO:0005634">
    <property type="term" value="C:nucleus"/>
    <property type="evidence" value="ECO:0007669"/>
    <property type="project" value="UniProtKB-SubCell"/>
</dbReference>
<evidence type="ECO:0000256" key="1">
    <source>
        <dbReference type="ARBA" id="ARBA00004123"/>
    </source>
</evidence>
<comment type="function">
    <text evidence="7">3'-5' exonuclease degrading single-stranded small RNAs.</text>
</comment>
<feature type="non-terminal residue" evidence="10">
    <location>
        <position position="1"/>
    </location>
</feature>
<evidence type="ECO:0000256" key="6">
    <source>
        <dbReference type="ARBA" id="ARBA00023242"/>
    </source>
</evidence>
<evidence type="ECO:0000256" key="8">
    <source>
        <dbReference type="SAM" id="MobiDB-lite"/>
    </source>
</evidence>
<dbReference type="InterPro" id="IPR036397">
    <property type="entry name" value="RNaseH_sf"/>
</dbReference>
<evidence type="ECO:0000256" key="2">
    <source>
        <dbReference type="ARBA" id="ARBA00006357"/>
    </source>
</evidence>
<dbReference type="PANTHER" id="PTHR12801:SF115">
    <property type="entry name" value="FI18136P1-RELATED"/>
    <property type="match status" value="1"/>
</dbReference>
<dbReference type="Gene3D" id="3.30.420.10">
    <property type="entry name" value="Ribonuclease H-like superfamily/Ribonuclease H"/>
    <property type="match status" value="1"/>
</dbReference>
<dbReference type="Proteomes" id="UP000631114">
    <property type="component" value="Unassembled WGS sequence"/>
</dbReference>
<comment type="subcellular location">
    <subcellularLocation>
        <location evidence="1">Nucleus</location>
    </subcellularLocation>
</comment>
<dbReference type="InterPro" id="IPR034922">
    <property type="entry name" value="REX1-like_exo"/>
</dbReference>
<dbReference type="InterPro" id="IPR013520">
    <property type="entry name" value="Ribonucl_H"/>
</dbReference>
<keyword evidence="4" id="KW-0378">Hydrolase</keyword>
<name>A0A835I4N2_9MAGN</name>
<feature type="domain" description="Exonuclease" evidence="9">
    <location>
        <begin position="211"/>
        <end position="369"/>
    </location>
</feature>
<gene>
    <name evidence="10" type="ORF">IFM89_022340</name>
</gene>
<dbReference type="Pfam" id="PF00929">
    <property type="entry name" value="RNase_T"/>
    <property type="match status" value="1"/>
</dbReference>
<feature type="region of interest" description="Disordered" evidence="8">
    <location>
        <begin position="1"/>
        <end position="55"/>
    </location>
</feature>
<sequence>EKGKESIIKPAADDSASSCTEETKKRVQTVHEKVQKQAISEGNGSTGAEAKQNKCSTSDAVIGDAKQYRDHFILSCEKQVLVGVVKMAQKQGLKGDKGEWKDFLTVHDTKMGTSMSDPAKRSVDDLVAFLRTFSKEEDLKFFATMVRGITKCAAVKQLSESSTEAESPQQKLVRSTIQHPDYLLNYSFPSKNEEWVATKLGKSSKAVKSNSMVAVDCEMVLCQDNTEALVQVCVVDENMEVKLNELVNPNKAIADYRTDITGLSAKDLEGVTCTLANIQKKMKKLLRHGTILVGHSLSNDLHALKLDHARVIDTSYIFEGPTRRKLSLNDLCKTILGYEVRKDGAPHNCLDDARAAMKLIIAKLEHGFDGTISCISKHVPEFESAKLLLHGISMDVPQEELRRIFPGFTFEFQDSFGHPQKYVVFERSTGLHTTLFVRKMAPDGSTEQPTSKKRPLEENKGDGSLVQCTSTKKRSAEVENSDECEHHIKEIERLKKKLRQRDDEVANLQKIITALTRKQGL</sequence>
<reference evidence="10 11" key="1">
    <citation type="submission" date="2020-10" db="EMBL/GenBank/DDBJ databases">
        <title>The Coptis chinensis genome and diversification of protoberbering-type alkaloids.</title>
        <authorList>
            <person name="Wang B."/>
            <person name="Shu S."/>
            <person name="Song C."/>
            <person name="Liu Y."/>
        </authorList>
    </citation>
    <scope>NUCLEOTIDE SEQUENCE [LARGE SCALE GENOMIC DNA]</scope>
    <source>
        <strain evidence="10">HL-2020</strain>
        <tissue evidence="10">Leaf</tissue>
    </source>
</reference>
<dbReference type="EMBL" id="JADFTS010000004">
    <property type="protein sequence ID" value="KAF9610429.1"/>
    <property type="molecule type" value="Genomic_DNA"/>
</dbReference>
<accession>A0A835I4N2</accession>
<comment type="caution">
    <text evidence="10">The sequence shown here is derived from an EMBL/GenBank/DDBJ whole genome shotgun (WGS) entry which is preliminary data.</text>
</comment>
<dbReference type="CDD" id="cd06145">
    <property type="entry name" value="REX1_like"/>
    <property type="match status" value="1"/>
</dbReference>
<keyword evidence="3" id="KW-0540">Nuclease</keyword>
<keyword evidence="5" id="KW-0269">Exonuclease</keyword>
<feature type="compositionally biased region" description="Basic and acidic residues" evidence="8">
    <location>
        <begin position="21"/>
        <end position="35"/>
    </location>
</feature>
<dbReference type="SMART" id="SM00479">
    <property type="entry name" value="EXOIII"/>
    <property type="match status" value="1"/>
</dbReference>
<comment type="similarity">
    <text evidence="2">Belongs to the REXO1/REXO3 family.</text>
</comment>
<dbReference type="AlphaFoldDB" id="A0A835I4N2"/>
<dbReference type="SUPFAM" id="SSF53098">
    <property type="entry name" value="Ribonuclease H-like"/>
    <property type="match status" value="1"/>
</dbReference>
<evidence type="ECO:0000256" key="3">
    <source>
        <dbReference type="ARBA" id="ARBA00022722"/>
    </source>
</evidence>
<dbReference type="GO" id="GO:0003676">
    <property type="term" value="F:nucleic acid binding"/>
    <property type="evidence" value="ECO:0007669"/>
    <property type="project" value="InterPro"/>
</dbReference>
<evidence type="ECO:0000256" key="4">
    <source>
        <dbReference type="ARBA" id="ARBA00022801"/>
    </source>
</evidence>
<dbReference type="FunFam" id="3.30.420.10:FF:000080">
    <property type="entry name" value="Small RNA degrading nuclease 3"/>
    <property type="match status" value="1"/>
</dbReference>
<evidence type="ECO:0000256" key="7">
    <source>
        <dbReference type="ARBA" id="ARBA00053817"/>
    </source>
</evidence>
<dbReference type="GO" id="GO:0004527">
    <property type="term" value="F:exonuclease activity"/>
    <property type="evidence" value="ECO:0007669"/>
    <property type="project" value="UniProtKB-KW"/>
</dbReference>
<dbReference type="InterPro" id="IPR047021">
    <property type="entry name" value="REXO1/3/4-like"/>
</dbReference>
<dbReference type="PANTHER" id="PTHR12801">
    <property type="entry name" value="RNA EXONUCLEASE REXO1 / RECO3 FAMILY MEMBER-RELATED"/>
    <property type="match status" value="1"/>
</dbReference>
<dbReference type="OrthoDB" id="16516at2759"/>
<keyword evidence="11" id="KW-1185">Reference proteome</keyword>
<evidence type="ECO:0000313" key="10">
    <source>
        <dbReference type="EMBL" id="KAF9610429.1"/>
    </source>
</evidence>
<organism evidence="10 11">
    <name type="scientific">Coptis chinensis</name>
    <dbReference type="NCBI Taxonomy" id="261450"/>
    <lineage>
        <taxon>Eukaryota</taxon>
        <taxon>Viridiplantae</taxon>
        <taxon>Streptophyta</taxon>
        <taxon>Embryophyta</taxon>
        <taxon>Tracheophyta</taxon>
        <taxon>Spermatophyta</taxon>
        <taxon>Magnoliopsida</taxon>
        <taxon>Ranunculales</taxon>
        <taxon>Ranunculaceae</taxon>
        <taxon>Coptidoideae</taxon>
        <taxon>Coptis</taxon>
    </lineage>
</organism>
<dbReference type="InterPro" id="IPR012337">
    <property type="entry name" value="RNaseH-like_sf"/>
</dbReference>
<evidence type="ECO:0000313" key="11">
    <source>
        <dbReference type="Proteomes" id="UP000631114"/>
    </source>
</evidence>
<feature type="region of interest" description="Disordered" evidence="8">
    <location>
        <begin position="439"/>
        <end position="484"/>
    </location>
</feature>